<dbReference type="InterPro" id="IPR038980">
    <property type="entry name" value="ATM_plant"/>
</dbReference>
<dbReference type="OrthoDB" id="381190at2759"/>
<name>A0A3P7KV51_DIBLA</name>
<dbReference type="GO" id="GO:0004674">
    <property type="term" value="F:protein serine/threonine kinase activity"/>
    <property type="evidence" value="ECO:0007669"/>
    <property type="project" value="InterPro"/>
</dbReference>
<keyword evidence="1" id="KW-0472">Membrane</keyword>
<dbReference type="Proteomes" id="UP000281553">
    <property type="component" value="Unassembled WGS sequence"/>
</dbReference>
<accession>A0A3P7KV51</accession>
<reference evidence="2 3" key="1">
    <citation type="submission" date="2018-11" db="EMBL/GenBank/DDBJ databases">
        <authorList>
            <consortium name="Pathogen Informatics"/>
        </authorList>
    </citation>
    <scope>NUCLEOTIDE SEQUENCE [LARGE SCALE GENOMIC DNA]</scope>
</reference>
<dbReference type="GO" id="GO:0006974">
    <property type="term" value="P:DNA damage response"/>
    <property type="evidence" value="ECO:0007669"/>
    <property type="project" value="InterPro"/>
</dbReference>
<keyword evidence="3" id="KW-1185">Reference proteome</keyword>
<keyword evidence="1" id="KW-0812">Transmembrane</keyword>
<gene>
    <name evidence="2" type="ORF">DILT_LOCUS4666</name>
</gene>
<protein>
    <recommendedName>
        <fullName evidence="4">FAT domain-containing protein</fullName>
    </recommendedName>
</protein>
<organism evidence="2 3">
    <name type="scientific">Dibothriocephalus latus</name>
    <name type="common">Fish tapeworm</name>
    <name type="synonym">Diphyllobothrium latum</name>
    <dbReference type="NCBI Taxonomy" id="60516"/>
    <lineage>
        <taxon>Eukaryota</taxon>
        <taxon>Metazoa</taxon>
        <taxon>Spiralia</taxon>
        <taxon>Lophotrochozoa</taxon>
        <taxon>Platyhelminthes</taxon>
        <taxon>Cestoda</taxon>
        <taxon>Eucestoda</taxon>
        <taxon>Diphyllobothriidea</taxon>
        <taxon>Diphyllobothriidae</taxon>
        <taxon>Dibothriocephalus</taxon>
    </lineage>
</organism>
<feature type="transmembrane region" description="Helical" evidence="1">
    <location>
        <begin position="646"/>
        <end position="679"/>
    </location>
</feature>
<proteinExistence type="predicted"/>
<evidence type="ECO:0000313" key="3">
    <source>
        <dbReference type="Proteomes" id="UP000281553"/>
    </source>
</evidence>
<evidence type="ECO:0000256" key="1">
    <source>
        <dbReference type="SAM" id="Phobius"/>
    </source>
</evidence>
<sequence>MDTCIFVLPEFCAGAEQRVIWGVDWLSAARVALKVNRPDYVRLFLELMWISEPKVFYETDDVPRVWIDLCRVQRDVPGLKAVYTAIQDAHVNLATAPFVDGELSDLMRFSINETEGNNPWLLSWYDNLVSTSDRSSSSSAEASLAIQLHELGANNAFCSYSQEIPDLLSPEVSQALLQARSNVAWRLAQWQLPEVTTSTGSQSCPNGSFSKFHLLPFLFTADNSTGIEVAKEPVFDHLIFLLRNSVARGDWDQISNLLDAERSCLSLLEASLRLGHLLLEGSNPRSASSQLTLSQLSRLSLVEAVVDTERACHLLYASQLLNSCPSTAALSPVDHQSPSPLDIRHTLLRSRVCAKLDRARGEVAFANTQLSTVLSHLSNIIQKATGEATHSRSESLCLLLETFLSTSVSLCHWLADSRTKSWADLITQYLKPAVELADGWSALWDSPTALYSSADALATLADFADAQFKSLTVYLKSPEFAARRELLTSADTETTYLSEVDKKSRYLRNLQRQSTLEAVELDNLFTGMHSYFSTALLSYGRCLALGDRYNLKVYRLVSLWLSSFDQSIQRGFTGSEETTVVLSVRWLTEFEGHLMNVRPSKFLPLFPQLLVHLTSSASHDHEEQTARKSHALLRKVGLFHKLAFPIWNLLIFIVLSTCDLAVLTEGKLFATIFYFYLFFVL</sequence>
<evidence type="ECO:0000313" key="2">
    <source>
        <dbReference type="EMBL" id="VDN08835.1"/>
    </source>
</evidence>
<dbReference type="EMBL" id="UYRU01045880">
    <property type="protein sequence ID" value="VDN08835.1"/>
    <property type="molecule type" value="Genomic_DNA"/>
</dbReference>
<dbReference type="AlphaFoldDB" id="A0A3P7KV51"/>
<dbReference type="PANTHER" id="PTHR37079:SF4">
    <property type="entry name" value="SERINE_THREONINE-PROTEIN KINASE ATM"/>
    <property type="match status" value="1"/>
</dbReference>
<evidence type="ECO:0008006" key="4">
    <source>
        <dbReference type="Google" id="ProtNLM"/>
    </source>
</evidence>
<dbReference type="PANTHER" id="PTHR37079">
    <property type="entry name" value="SERINE/THREONINE-PROTEIN KINASE ATM"/>
    <property type="match status" value="1"/>
</dbReference>
<keyword evidence="1" id="KW-1133">Transmembrane helix</keyword>